<comment type="caution">
    <text evidence="6">The sequence shown here is derived from an EMBL/GenBank/DDBJ whole genome shotgun (WGS) entry which is preliminary data.</text>
</comment>
<dbReference type="EMBL" id="JAGIQL010000009">
    <property type="protein sequence ID" value="MBP0456733.1"/>
    <property type="molecule type" value="Genomic_DNA"/>
</dbReference>
<dbReference type="PANTHER" id="PTHR21600">
    <property type="entry name" value="MITOCHONDRIAL RNA PSEUDOURIDINE SYNTHASE"/>
    <property type="match status" value="1"/>
</dbReference>
<evidence type="ECO:0000256" key="4">
    <source>
        <dbReference type="ARBA" id="ARBA00033164"/>
    </source>
</evidence>
<evidence type="ECO:0000256" key="2">
    <source>
        <dbReference type="ARBA" id="ARBA00010876"/>
    </source>
</evidence>
<dbReference type="GO" id="GO:0140098">
    <property type="term" value="F:catalytic activity, acting on RNA"/>
    <property type="evidence" value="ECO:0007669"/>
    <property type="project" value="UniProtKB-ARBA"/>
</dbReference>
<organism evidence="6 7">
    <name type="scientific">Streptomyces montanisoli</name>
    <dbReference type="NCBI Taxonomy" id="2798581"/>
    <lineage>
        <taxon>Bacteria</taxon>
        <taxon>Bacillati</taxon>
        <taxon>Actinomycetota</taxon>
        <taxon>Actinomycetes</taxon>
        <taxon>Kitasatosporales</taxon>
        <taxon>Streptomycetaceae</taxon>
        <taxon>Streptomyces</taxon>
    </lineage>
</organism>
<proteinExistence type="inferred from homology"/>
<evidence type="ECO:0000313" key="7">
    <source>
        <dbReference type="Proteomes" id="UP000670475"/>
    </source>
</evidence>
<comment type="catalytic activity">
    <reaction evidence="1">
        <text>a uridine in RNA = a pseudouridine in RNA</text>
        <dbReference type="Rhea" id="RHEA:48348"/>
        <dbReference type="Rhea" id="RHEA-COMP:12068"/>
        <dbReference type="Rhea" id="RHEA-COMP:12069"/>
        <dbReference type="ChEBI" id="CHEBI:65314"/>
        <dbReference type="ChEBI" id="CHEBI:65315"/>
    </reaction>
</comment>
<keyword evidence="7" id="KW-1185">Reference proteome</keyword>
<evidence type="ECO:0000256" key="1">
    <source>
        <dbReference type="ARBA" id="ARBA00000073"/>
    </source>
</evidence>
<comment type="similarity">
    <text evidence="2">Belongs to the pseudouridine synthase RluA family.</text>
</comment>
<gene>
    <name evidence="6" type="ORF">JFN87_04330</name>
</gene>
<dbReference type="PROSITE" id="PS01129">
    <property type="entry name" value="PSI_RLU"/>
    <property type="match status" value="1"/>
</dbReference>
<evidence type="ECO:0000313" key="6">
    <source>
        <dbReference type="EMBL" id="MBP0456733.1"/>
    </source>
</evidence>
<dbReference type="GO" id="GO:0000455">
    <property type="term" value="P:enzyme-directed rRNA pseudouridine synthesis"/>
    <property type="evidence" value="ECO:0007669"/>
    <property type="project" value="TreeGrafter"/>
</dbReference>
<accession>A0A940M9B3</accession>
<dbReference type="InterPro" id="IPR006145">
    <property type="entry name" value="PsdUridine_synth_RsuA/RluA"/>
</dbReference>
<dbReference type="RefSeq" id="WP_209338509.1">
    <property type="nucleotide sequence ID" value="NZ_JAGIQL010000009.1"/>
</dbReference>
<evidence type="ECO:0000259" key="5">
    <source>
        <dbReference type="Pfam" id="PF00849"/>
    </source>
</evidence>
<dbReference type="InterPro" id="IPR020103">
    <property type="entry name" value="PsdUridine_synth_cat_dom_sf"/>
</dbReference>
<dbReference type="AlphaFoldDB" id="A0A940M9B3"/>
<dbReference type="Pfam" id="PF00849">
    <property type="entry name" value="PseudoU_synth_2"/>
    <property type="match status" value="1"/>
</dbReference>
<dbReference type="InterPro" id="IPR050188">
    <property type="entry name" value="RluA_PseudoU_synthase"/>
</dbReference>
<dbReference type="Proteomes" id="UP000670475">
    <property type="component" value="Unassembled WGS sequence"/>
</dbReference>
<dbReference type="InterPro" id="IPR006224">
    <property type="entry name" value="PsdUridine_synth_RluA-like_CS"/>
</dbReference>
<evidence type="ECO:0000256" key="3">
    <source>
        <dbReference type="ARBA" id="ARBA00031870"/>
    </source>
</evidence>
<feature type="domain" description="Pseudouridine synthase RsuA/RluA-like" evidence="5">
    <location>
        <begin position="24"/>
        <end position="188"/>
    </location>
</feature>
<dbReference type="CDD" id="cd02869">
    <property type="entry name" value="PseudoU_synth_RluA_like"/>
    <property type="match status" value="1"/>
</dbReference>
<dbReference type="SUPFAM" id="SSF55120">
    <property type="entry name" value="Pseudouridine synthase"/>
    <property type="match status" value="1"/>
</dbReference>
<protein>
    <recommendedName>
        <fullName evidence="3">RNA pseudouridylate synthase</fullName>
    </recommendedName>
    <alternativeName>
        <fullName evidence="4">RNA-uridine isomerase</fullName>
    </alternativeName>
</protein>
<reference evidence="6" key="1">
    <citation type="submission" date="2021-03" db="EMBL/GenBank/DDBJ databases">
        <title>Whole genome sequence of Streptomyces bomunensis MMS17-BM035.</title>
        <authorList>
            <person name="Lee J.H."/>
        </authorList>
    </citation>
    <scope>NUCLEOTIDE SEQUENCE</scope>
    <source>
        <strain evidence="6">MMS17-BM035</strain>
    </source>
</reference>
<dbReference type="GO" id="GO:0009982">
    <property type="term" value="F:pseudouridine synthase activity"/>
    <property type="evidence" value="ECO:0007669"/>
    <property type="project" value="InterPro"/>
</dbReference>
<dbReference type="GO" id="GO:0003723">
    <property type="term" value="F:RNA binding"/>
    <property type="evidence" value="ECO:0007669"/>
    <property type="project" value="InterPro"/>
</dbReference>
<sequence>MGTTDWNWRDLRDASLLLEDSAILALDKPSGISVMGERHGTDIVELAQDAGEQLYPVHRIDKATSGVILFAKELDRHGGLTRQFSERTVDKAYLVLTETVGLPRHGTIELPLSAGRKGRVRIAAPRESIRAEREADEGRWSVADEDLLDTRRYPSTTVFDTLYEGTRHTLLVARPVTGRRHQIRVHLAWIGHPILGDPLFDKAAAQAGTRTHLHSWRLGFDADWLGGERVTLEAAPSAGFFAPLAGEQPAEEAAALLSAARVP</sequence>
<dbReference type="Gene3D" id="3.30.2350.10">
    <property type="entry name" value="Pseudouridine synthase"/>
    <property type="match status" value="1"/>
</dbReference>
<dbReference type="PANTHER" id="PTHR21600:SF87">
    <property type="entry name" value="RNA PSEUDOURIDYLATE SYNTHASE DOMAIN-CONTAINING PROTEIN 1"/>
    <property type="match status" value="1"/>
</dbReference>
<name>A0A940M9B3_9ACTN</name>